<sequence length="395" mass="45342">MTGRQWLIHALPAEVGSCFNLIGDNLVEPADGDPVITAYQMQKPAVDLYNCIFEQFRREIESSSLGWVDVIPLPGNDNIVFLRGANGEFDWVVRNQRAEAFTGNTLHPLLTRNELPSAMDEKIRWNAHIYYATDIWFEKLTHDAEARHYEQGGTVQCWPGYDILHQRELLAQGYIKPNPKTGKTLEGFFPHRLKNRTLMVSPLVTIKELFEYLDHSDWREIRNKRIQTVDGSIRSRDEIFSINEETSNDYPAAVSWLDAIAYCRHFEQRTGVPVRLMTTEEWFEVAPEPSVQDSYLGWPEKKLTEPGPHRRPDWSLTYGPDLKVTNSASGIPFLVERGFFEWLFEHEDHFARMACAATGKALGAEISRGLYPVHSTMAYKGVKVGFRLCYVLDEN</sequence>
<dbReference type="AlphaFoldDB" id="A0A0B3BY34"/>
<accession>A0A0B3BY34</accession>
<organism evidence="1 2">
    <name type="scientific">Pseudomonas flexibilis</name>
    <dbReference type="NCBI Taxonomy" id="706570"/>
    <lineage>
        <taxon>Bacteria</taxon>
        <taxon>Pseudomonadati</taxon>
        <taxon>Pseudomonadota</taxon>
        <taxon>Gammaproteobacteria</taxon>
        <taxon>Pseudomonadales</taxon>
        <taxon>Pseudomonadaceae</taxon>
        <taxon>Pseudomonas</taxon>
    </lineage>
</organism>
<protein>
    <submittedName>
        <fullName evidence="1">Uncharacterized protein</fullName>
    </submittedName>
</protein>
<reference evidence="1 2" key="1">
    <citation type="submission" date="2014-11" db="EMBL/GenBank/DDBJ databases">
        <title>Genome sequence of Pseudomonas tuomuerensis JCM 14085.</title>
        <authorList>
            <person name="Shin S.-K."/>
            <person name="Yi H."/>
        </authorList>
    </citation>
    <scope>NUCLEOTIDE SEQUENCE [LARGE SCALE GENOMIC DNA]</scope>
    <source>
        <strain evidence="1 2">JCM 14085</strain>
    </source>
</reference>
<evidence type="ECO:0000313" key="2">
    <source>
        <dbReference type="Proteomes" id="UP000030980"/>
    </source>
</evidence>
<proteinExistence type="predicted"/>
<comment type="caution">
    <text evidence="1">The sequence shown here is derived from an EMBL/GenBank/DDBJ whole genome shotgun (WGS) entry which is preliminary data.</text>
</comment>
<evidence type="ECO:0000313" key="1">
    <source>
        <dbReference type="EMBL" id="KHO64282.1"/>
    </source>
</evidence>
<keyword evidence="2" id="KW-1185">Reference proteome</keyword>
<name>A0A0B3BY34_9PSED</name>
<gene>
    <name evidence="1" type="ORF">PT85_13740</name>
</gene>
<dbReference type="EMBL" id="JTAK01000005">
    <property type="protein sequence ID" value="KHO64282.1"/>
    <property type="molecule type" value="Genomic_DNA"/>
</dbReference>
<dbReference type="Proteomes" id="UP000030980">
    <property type="component" value="Unassembled WGS sequence"/>
</dbReference>